<dbReference type="OrthoDB" id="5419821at2759"/>
<dbReference type="AlphaFoldDB" id="A0A8H8S1P9"/>
<dbReference type="PANTHER" id="PTHR39639">
    <property type="entry name" value="CHROMOSOME 16, WHOLE GENOME SHOTGUN SEQUENCE"/>
    <property type="match status" value="1"/>
</dbReference>
<protein>
    <recommendedName>
        <fullName evidence="2">GmrSD restriction endonucleases N-terminal domain-containing protein</fullName>
    </recommendedName>
</protein>
<feature type="region of interest" description="Disordered" evidence="1">
    <location>
        <begin position="498"/>
        <end position="536"/>
    </location>
</feature>
<feature type="region of interest" description="Disordered" evidence="1">
    <location>
        <begin position="550"/>
        <end position="668"/>
    </location>
</feature>
<feature type="region of interest" description="Disordered" evidence="1">
    <location>
        <begin position="1"/>
        <end position="29"/>
    </location>
</feature>
<evidence type="ECO:0000256" key="1">
    <source>
        <dbReference type="SAM" id="MobiDB-lite"/>
    </source>
</evidence>
<dbReference type="PANTHER" id="PTHR39639:SF1">
    <property type="entry name" value="DUF262 DOMAIN-CONTAINING PROTEIN"/>
    <property type="match status" value="1"/>
</dbReference>
<name>A0A8H8S1P9_9HELO</name>
<gene>
    <name evidence="3" type="ORF">LSUB1_G000749</name>
</gene>
<feature type="compositionally biased region" description="Basic and acidic residues" evidence="1">
    <location>
        <begin position="12"/>
        <end position="23"/>
    </location>
</feature>
<organism evidence="3 4">
    <name type="scientific">Lachnellula subtilissima</name>
    <dbReference type="NCBI Taxonomy" id="602034"/>
    <lineage>
        <taxon>Eukaryota</taxon>
        <taxon>Fungi</taxon>
        <taxon>Dikarya</taxon>
        <taxon>Ascomycota</taxon>
        <taxon>Pezizomycotina</taxon>
        <taxon>Leotiomycetes</taxon>
        <taxon>Helotiales</taxon>
        <taxon>Lachnaceae</taxon>
        <taxon>Lachnellula</taxon>
    </lineage>
</organism>
<evidence type="ECO:0000259" key="2">
    <source>
        <dbReference type="Pfam" id="PF03235"/>
    </source>
</evidence>
<dbReference type="Proteomes" id="UP000462212">
    <property type="component" value="Unassembled WGS sequence"/>
</dbReference>
<feature type="compositionally biased region" description="Polar residues" evidence="1">
    <location>
        <begin position="643"/>
        <end position="659"/>
    </location>
</feature>
<feature type="compositionally biased region" description="Polar residues" evidence="1">
    <location>
        <begin position="464"/>
        <end position="474"/>
    </location>
</feature>
<feature type="compositionally biased region" description="Polar residues" evidence="1">
    <location>
        <begin position="1"/>
        <end position="10"/>
    </location>
</feature>
<feature type="region of interest" description="Disordered" evidence="1">
    <location>
        <begin position="454"/>
        <end position="474"/>
    </location>
</feature>
<accession>A0A8H8S1P9</accession>
<evidence type="ECO:0000313" key="4">
    <source>
        <dbReference type="Proteomes" id="UP000462212"/>
    </source>
</evidence>
<feature type="compositionally biased region" description="Polar residues" evidence="1">
    <location>
        <begin position="499"/>
        <end position="515"/>
    </location>
</feature>
<dbReference type="EMBL" id="QGMJ01000023">
    <property type="protein sequence ID" value="TVY45025.1"/>
    <property type="molecule type" value="Genomic_DNA"/>
</dbReference>
<dbReference type="Pfam" id="PF03235">
    <property type="entry name" value="GmrSD_N"/>
    <property type="match status" value="1"/>
</dbReference>
<evidence type="ECO:0000313" key="3">
    <source>
        <dbReference type="EMBL" id="TVY45025.1"/>
    </source>
</evidence>
<comment type="caution">
    <text evidence="3">The sequence shown here is derived from an EMBL/GenBank/DDBJ whole genome shotgun (WGS) entry which is preliminary data.</text>
</comment>
<dbReference type="InterPro" id="IPR004919">
    <property type="entry name" value="GmrSD_N"/>
</dbReference>
<proteinExistence type="predicted"/>
<feature type="region of interest" description="Disordered" evidence="1">
    <location>
        <begin position="41"/>
        <end position="63"/>
    </location>
</feature>
<sequence length="668" mass="74016">MTSEIATNMVPTKREPIQIKDDPDPGLATVSRSTATALVKVKKEESDDDRVDTTLPDAGPGDMFQDVDAPEVVDLTYEGIAEINGVDHFVCEDCIDSGHIVLDPDYQREVVWDEGRASLLITSILMGYFIPPIIFNVKNRIINRNGQKEVVYTRICVDGKQRLTSVHKFMKGQIGFFDSNSPQKKWYFCHPVVNGHETFSNHNILPRAVKEFFVKQAFCCYEYDELTLETEETMFQLVQRGIALTPAEKMRAMSTEWATFTKQYEDDYTLIVNLSKQNRASGFRLILTVFTMIQEVMSGKRKRSSAPTLQASPQALLKMLDDKAPIEDVLKLKFKAIFDRYENLVKLSSTQITATRFKVNNNSVFDPAPDFLRAPGVEHVRTFSPLELIGTAILVSYHMDTRTDQELLEDVKAMRIYLRLNHKDLRVNAQCWVTVWEFVTEEMSRRQVVTNDHVIGRPPLPNGQPVNGVSTRDSQYASPYSTHVAILPMTVPGAEVASVPSSAADTSASGPTNGNAPAGEVSARASSPALPKGDTAAQDNDIQQIAAVGGEEASANGAQTKGDAIVNHKRRKSSNPDTKDKGERNTVSISKTSNNRPRPAINEIKDEAKTKSTTITPPKRSTRASKPNNSPNGTKAVEETKRSNTPLSKRANSLKTASPPSKRLKQGV</sequence>
<keyword evidence="4" id="KW-1185">Reference proteome</keyword>
<feature type="compositionally biased region" description="Polar residues" evidence="1">
    <location>
        <begin position="585"/>
        <end position="596"/>
    </location>
</feature>
<reference evidence="3 4" key="1">
    <citation type="submission" date="2018-05" db="EMBL/GenBank/DDBJ databases">
        <title>Genome sequencing and assembly of the regulated plant pathogen Lachnellula willkommii and related sister species for the development of diagnostic species identification markers.</title>
        <authorList>
            <person name="Giroux E."/>
            <person name="Bilodeau G."/>
        </authorList>
    </citation>
    <scope>NUCLEOTIDE SEQUENCE [LARGE SCALE GENOMIC DNA]</scope>
    <source>
        <strain evidence="3 4">CBS 197.66</strain>
    </source>
</reference>
<feature type="compositionally biased region" description="Polar residues" evidence="1">
    <location>
        <begin position="624"/>
        <end position="633"/>
    </location>
</feature>
<feature type="domain" description="GmrSD restriction endonucleases N-terminal" evidence="2">
    <location>
        <begin position="95"/>
        <end position="252"/>
    </location>
</feature>